<evidence type="ECO:0000313" key="9">
    <source>
        <dbReference type="Proteomes" id="UP001499974"/>
    </source>
</evidence>
<evidence type="ECO:0000313" key="8">
    <source>
        <dbReference type="EMBL" id="GAA4709153.1"/>
    </source>
</evidence>
<dbReference type="SUPFAM" id="SSF52172">
    <property type="entry name" value="CheY-like"/>
    <property type="match status" value="1"/>
</dbReference>
<name>A0ABP8XMW4_9ACTN</name>
<dbReference type="EMBL" id="BAABKM010000002">
    <property type="protein sequence ID" value="GAA4709153.1"/>
    <property type="molecule type" value="Genomic_DNA"/>
</dbReference>
<sequence length="212" mass="22700">MRIVVADDSLLLREGLQLLLTEAGHEVVGSVADGPSFTATVLELRPELGIVDVRMPPSHTDEGLRAAVDVRRAWPEARLMVLSQYVEVSYADDLLATGDGGVGYLLKDRVSDLDDFLGAVQAVAAGGTVLDPMVVRQLMGRNRDPLADLTPREREVLSLMAEGKSNAAIAAALSVSLAGVEKHTQRIFAKLGLPPDDDTAHRRVAAVLRFLG</sequence>
<dbReference type="InterPro" id="IPR058245">
    <property type="entry name" value="NreC/VraR/RcsB-like_REC"/>
</dbReference>
<dbReference type="SMART" id="SM00448">
    <property type="entry name" value="REC"/>
    <property type="match status" value="1"/>
</dbReference>
<dbReference type="PROSITE" id="PS50043">
    <property type="entry name" value="HTH_LUXR_2"/>
    <property type="match status" value="1"/>
</dbReference>
<dbReference type="Pfam" id="PF00072">
    <property type="entry name" value="Response_reg"/>
    <property type="match status" value="1"/>
</dbReference>
<feature type="domain" description="Response regulatory" evidence="7">
    <location>
        <begin position="2"/>
        <end position="122"/>
    </location>
</feature>
<dbReference type="CDD" id="cd06170">
    <property type="entry name" value="LuxR_C_like"/>
    <property type="match status" value="1"/>
</dbReference>
<keyword evidence="1 5" id="KW-0597">Phosphoprotein</keyword>
<accession>A0ABP8XMW4</accession>
<protein>
    <submittedName>
        <fullName evidence="8">Response regulator transcription factor</fullName>
    </submittedName>
</protein>
<dbReference type="PROSITE" id="PS50110">
    <property type="entry name" value="RESPONSE_REGULATORY"/>
    <property type="match status" value="1"/>
</dbReference>
<keyword evidence="4" id="KW-0804">Transcription</keyword>
<keyword evidence="3" id="KW-0238">DNA-binding</keyword>
<dbReference type="CDD" id="cd17535">
    <property type="entry name" value="REC_NarL-like"/>
    <property type="match status" value="1"/>
</dbReference>
<dbReference type="InterPro" id="IPR011006">
    <property type="entry name" value="CheY-like_superfamily"/>
</dbReference>
<evidence type="ECO:0000256" key="4">
    <source>
        <dbReference type="ARBA" id="ARBA00023163"/>
    </source>
</evidence>
<dbReference type="RefSeq" id="WP_345522175.1">
    <property type="nucleotide sequence ID" value="NZ_BAABKM010000002.1"/>
</dbReference>
<feature type="domain" description="HTH luxR-type" evidence="6">
    <location>
        <begin position="142"/>
        <end position="212"/>
    </location>
</feature>
<keyword evidence="2" id="KW-0805">Transcription regulation</keyword>
<evidence type="ECO:0000259" key="7">
    <source>
        <dbReference type="PROSITE" id="PS50110"/>
    </source>
</evidence>
<dbReference type="PANTHER" id="PTHR43214">
    <property type="entry name" value="TWO-COMPONENT RESPONSE REGULATOR"/>
    <property type="match status" value="1"/>
</dbReference>
<dbReference type="InterPro" id="IPR001789">
    <property type="entry name" value="Sig_transdc_resp-reg_receiver"/>
</dbReference>
<evidence type="ECO:0000256" key="5">
    <source>
        <dbReference type="PROSITE-ProRule" id="PRU00169"/>
    </source>
</evidence>
<dbReference type="Gene3D" id="3.40.50.2300">
    <property type="match status" value="1"/>
</dbReference>
<evidence type="ECO:0000256" key="1">
    <source>
        <dbReference type="ARBA" id="ARBA00022553"/>
    </source>
</evidence>
<feature type="modified residue" description="4-aspartylphosphate" evidence="5">
    <location>
        <position position="52"/>
    </location>
</feature>
<reference evidence="9" key="1">
    <citation type="journal article" date="2019" name="Int. J. Syst. Evol. Microbiol.">
        <title>The Global Catalogue of Microorganisms (GCM) 10K type strain sequencing project: providing services to taxonomists for standard genome sequencing and annotation.</title>
        <authorList>
            <consortium name="The Broad Institute Genomics Platform"/>
            <consortium name="The Broad Institute Genome Sequencing Center for Infectious Disease"/>
            <person name="Wu L."/>
            <person name="Ma J."/>
        </authorList>
    </citation>
    <scope>NUCLEOTIDE SEQUENCE [LARGE SCALE GENOMIC DNA]</scope>
    <source>
        <strain evidence="9">JCM 18531</strain>
    </source>
</reference>
<dbReference type="SMART" id="SM00421">
    <property type="entry name" value="HTH_LUXR"/>
    <property type="match status" value="1"/>
</dbReference>
<dbReference type="PANTHER" id="PTHR43214:SF24">
    <property type="entry name" value="TRANSCRIPTIONAL REGULATORY PROTEIN NARL-RELATED"/>
    <property type="match status" value="1"/>
</dbReference>
<comment type="caution">
    <text evidence="8">The sequence shown here is derived from an EMBL/GenBank/DDBJ whole genome shotgun (WGS) entry which is preliminary data.</text>
</comment>
<evidence type="ECO:0000256" key="3">
    <source>
        <dbReference type="ARBA" id="ARBA00023125"/>
    </source>
</evidence>
<proteinExistence type="predicted"/>
<dbReference type="PRINTS" id="PR00038">
    <property type="entry name" value="HTHLUXR"/>
</dbReference>
<dbReference type="InterPro" id="IPR039420">
    <property type="entry name" value="WalR-like"/>
</dbReference>
<dbReference type="Pfam" id="PF00196">
    <property type="entry name" value="GerE"/>
    <property type="match status" value="1"/>
</dbReference>
<dbReference type="SUPFAM" id="SSF46894">
    <property type="entry name" value="C-terminal effector domain of the bipartite response regulators"/>
    <property type="match status" value="1"/>
</dbReference>
<dbReference type="InterPro" id="IPR016032">
    <property type="entry name" value="Sig_transdc_resp-reg_C-effctor"/>
</dbReference>
<organism evidence="8 9">
    <name type="scientific">Nocardioides conyzicola</name>
    <dbReference type="NCBI Taxonomy" id="1651781"/>
    <lineage>
        <taxon>Bacteria</taxon>
        <taxon>Bacillati</taxon>
        <taxon>Actinomycetota</taxon>
        <taxon>Actinomycetes</taxon>
        <taxon>Propionibacteriales</taxon>
        <taxon>Nocardioidaceae</taxon>
        <taxon>Nocardioides</taxon>
    </lineage>
</organism>
<dbReference type="InterPro" id="IPR000792">
    <property type="entry name" value="Tscrpt_reg_LuxR_C"/>
</dbReference>
<keyword evidence="9" id="KW-1185">Reference proteome</keyword>
<evidence type="ECO:0000256" key="2">
    <source>
        <dbReference type="ARBA" id="ARBA00023015"/>
    </source>
</evidence>
<evidence type="ECO:0000259" key="6">
    <source>
        <dbReference type="PROSITE" id="PS50043"/>
    </source>
</evidence>
<dbReference type="Proteomes" id="UP001499974">
    <property type="component" value="Unassembled WGS sequence"/>
</dbReference>
<gene>
    <name evidence="8" type="ORF">GCM10023349_30060</name>
</gene>